<dbReference type="EMBL" id="OU594942">
    <property type="protein sequence ID" value="CAG9277909.1"/>
    <property type="molecule type" value="Genomic_DNA"/>
</dbReference>
<dbReference type="AlphaFoldDB" id="A0A8J9X033"/>
<accession>A0A8J9X033</accession>
<dbReference type="SUPFAM" id="SSF82199">
    <property type="entry name" value="SET domain"/>
    <property type="match status" value="1"/>
</dbReference>
<dbReference type="InterPro" id="IPR046341">
    <property type="entry name" value="SET_dom_sf"/>
</dbReference>
<dbReference type="InterPro" id="IPR050869">
    <property type="entry name" value="H3K4_H4K5_MeTrfase"/>
</dbReference>
<dbReference type="Gene3D" id="2.170.270.10">
    <property type="entry name" value="SET domain"/>
    <property type="match status" value="1"/>
</dbReference>
<dbReference type="PANTHER" id="PTHR12197:SF292">
    <property type="entry name" value="SET DOMAIN-CONTAINING PROTEIN"/>
    <property type="match status" value="1"/>
</dbReference>
<name>A0A8J9X033_PHATR</name>
<feature type="domain" description="SET" evidence="2">
    <location>
        <begin position="84"/>
        <end position="278"/>
    </location>
</feature>
<reference evidence="3" key="1">
    <citation type="submission" date="2022-02" db="EMBL/GenBank/DDBJ databases">
        <authorList>
            <person name="Giguere J D."/>
        </authorList>
    </citation>
    <scope>NUCLEOTIDE SEQUENCE</scope>
    <source>
        <strain evidence="3">CCAP 1055/1</strain>
    </source>
</reference>
<evidence type="ECO:0000259" key="2">
    <source>
        <dbReference type="PROSITE" id="PS50280"/>
    </source>
</evidence>
<protein>
    <recommendedName>
        <fullName evidence="2">SET domain-containing protein</fullName>
    </recommendedName>
</protein>
<sequence length="513" mass="57664">MEEEDDPFGMFGEDDSSRDSDMAENERSRISRSMVETANQKTRNGNGILSTPSKGVVSVADTSSRSISSVCEWSPPWPKPVYLGPMKLVKSLPYGGGRGYIAERDLEPGTLVLLEEPIVAWPTEQLGRKLTLISVLHILRHSNAQALIHQLEHYHPTKRAVDEGNGDSDHVQVANMMAVLRQDNSEKENEILEIIQYASLKGILNRDRSDLSCTDVIRLLLCLRYNGLESGLYLHVAMLNHADQPNCVKFLPTPEKKYSEVRTTRVIRAREPLTISYLPSIVSHASRRFHLWEQHRFDIGANVSPQLYEMELVGFQLPLSSIKELDDDAVTSRIERTVAEMVELYTETSEQIKGNPNNSELWDSCKALEQSSLQLCSEALDQLQNNHHLLLIACLQLHLDSCDLVQRDPCLPSSQRLSLLCRLILTAHPLLAVQERFHGPDHFELASTHLDLAQALEEVLSLSPKQLLLLQLDGLSSVGAYAALEYKSRKEFERIKSLYPHDAEKIAGHSQNG</sequence>
<dbReference type="Proteomes" id="UP000836788">
    <property type="component" value="Chromosome 1"/>
</dbReference>
<gene>
    <name evidence="3" type="ORF">PTTT1_LOCUS5257</name>
</gene>
<feature type="compositionally biased region" description="Acidic residues" evidence="1">
    <location>
        <begin position="1"/>
        <end position="14"/>
    </location>
</feature>
<organism evidence="3">
    <name type="scientific">Phaeodactylum tricornutum</name>
    <name type="common">Diatom</name>
    <dbReference type="NCBI Taxonomy" id="2850"/>
    <lineage>
        <taxon>Eukaryota</taxon>
        <taxon>Sar</taxon>
        <taxon>Stramenopiles</taxon>
        <taxon>Ochrophyta</taxon>
        <taxon>Bacillariophyta</taxon>
        <taxon>Bacillariophyceae</taxon>
        <taxon>Bacillariophycidae</taxon>
        <taxon>Naviculales</taxon>
        <taxon>Phaeodactylaceae</taxon>
        <taxon>Phaeodactylum</taxon>
    </lineage>
</organism>
<feature type="region of interest" description="Disordered" evidence="1">
    <location>
        <begin position="1"/>
        <end position="54"/>
    </location>
</feature>
<dbReference type="PANTHER" id="PTHR12197">
    <property type="entry name" value="HISTONE-LYSINE N-METHYLTRANSFERASE SMYD"/>
    <property type="match status" value="1"/>
</dbReference>
<feature type="compositionally biased region" description="Basic and acidic residues" evidence="1">
    <location>
        <begin position="15"/>
        <end position="29"/>
    </location>
</feature>
<evidence type="ECO:0000313" key="3">
    <source>
        <dbReference type="EMBL" id="CAG9277909.1"/>
    </source>
</evidence>
<feature type="compositionally biased region" description="Polar residues" evidence="1">
    <location>
        <begin position="34"/>
        <end position="53"/>
    </location>
</feature>
<dbReference type="Pfam" id="PF00856">
    <property type="entry name" value="SET"/>
    <property type="match status" value="1"/>
</dbReference>
<dbReference type="PROSITE" id="PS50280">
    <property type="entry name" value="SET"/>
    <property type="match status" value="1"/>
</dbReference>
<dbReference type="InterPro" id="IPR001214">
    <property type="entry name" value="SET_dom"/>
</dbReference>
<proteinExistence type="predicted"/>
<evidence type="ECO:0000256" key="1">
    <source>
        <dbReference type="SAM" id="MobiDB-lite"/>
    </source>
</evidence>